<dbReference type="InterPro" id="IPR017500">
    <property type="entry name" value="Phage_infect_YhgE_N"/>
</dbReference>
<evidence type="ECO:0000256" key="1">
    <source>
        <dbReference type="ARBA" id="ARBA00004141"/>
    </source>
</evidence>
<dbReference type="eggNOG" id="COG1511">
    <property type="taxonomic scope" value="Bacteria"/>
</dbReference>
<comment type="subcellular location">
    <subcellularLocation>
        <location evidence="1">Membrane</location>
        <topology evidence="1">Multi-pass membrane protein</topology>
    </subcellularLocation>
</comment>
<keyword evidence="3 5" id="KW-1133">Transmembrane helix</keyword>
<dbReference type="InterPro" id="IPR013525">
    <property type="entry name" value="ABC2_TM"/>
</dbReference>
<gene>
    <name evidence="7" type="ORF">BPSY_0641</name>
</gene>
<feature type="transmembrane region" description="Helical" evidence="5">
    <location>
        <begin position="20"/>
        <end position="38"/>
    </location>
</feature>
<dbReference type="PANTHER" id="PTHR43077">
    <property type="entry name" value="TRANSPORT PERMEASE YVFS-RELATED"/>
    <property type="match status" value="1"/>
</dbReference>
<evidence type="ECO:0000256" key="2">
    <source>
        <dbReference type="ARBA" id="ARBA00022692"/>
    </source>
</evidence>
<dbReference type="Gene3D" id="3.40.1710.10">
    <property type="entry name" value="abc type-2 transporter like domain"/>
    <property type="match status" value="1"/>
</dbReference>
<evidence type="ECO:0000313" key="7">
    <source>
        <dbReference type="EMBL" id="KFI82850.1"/>
    </source>
</evidence>
<dbReference type="GeneID" id="98299852"/>
<feature type="domain" description="ABC-2 type transporter transmembrane" evidence="6">
    <location>
        <begin position="25"/>
        <end position="725"/>
    </location>
</feature>
<dbReference type="RefSeq" id="WP_033497714.1">
    <property type="nucleotide sequence ID" value="NZ_JBDNLK010000004.1"/>
</dbReference>
<feature type="transmembrane region" description="Helical" evidence="5">
    <location>
        <begin position="529"/>
        <end position="547"/>
    </location>
</feature>
<dbReference type="NCBIfam" id="TIGR03061">
    <property type="entry name" value="pip_yhgE_Nterm"/>
    <property type="match status" value="1"/>
</dbReference>
<feature type="transmembrane region" description="Helical" evidence="5">
    <location>
        <begin position="706"/>
        <end position="727"/>
    </location>
</feature>
<evidence type="ECO:0000256" key="4">
    <source>
        <dbReference type="ARBA" id="ARBA00023136"/>
    </source>
</evidence>
<dbReference type="InterPro" id="IPR051328">
    <property type="entry name" value="T7SS_ABC-Transporter"/>
</dbReference>
<evidence type="ECO:0000256" key="3">
    <source>
        <dbReference type="ARBA" id="ARBA00022989"/>
    </source>
</evidence>
<dbReference type="GO" id="GO:0140359">
    <property type="term" value="F:ABC-type transporter activity"/>
    <property type="evidence" value="ECO:0007669"/>
    <property type="project" value="InterPro"/>
</dbReference>
<comment type="caution">
    <text evidence="7">The sequence shown here is derived from an EMBL/GenBank/DDBJ whole genome shotgun (WGS) entry which is preliminary data.</text>
</comment>
<feature type="transmembrane region" description="Helical" evidence="5">
    <location>
        <begin position="592"/>
        <end position="614"/>
    </location>
</feature>
<feature type="transmembrane region" description="Helical" evidence="5">
    <location>
        <begin position="620"/>
        <end position="640"/>
    </location>
</feature>
<dbReference type="Pfam" id="PF12698">
    <property type="entry name" value="ABC2_membrane_3"/>
    <property type="match status" value="1"/>
</dbReference>
<sequence>MRNIWRIYTHDLRNLTRNVIGVIVLIGLIVVPALYAWFNIAASWNPYGNTKALKVAVANEDKGYQSDLMPIKINVGETVVNKLRADDQLDWQFTSSADAMDGVSSGEYYAAIIIPKQFSTDMMTLFSSEVKHAKLEYVINEKTNAIAPHITGKGADTLATTIDQSFARTIGTVGLDIASSLLKYAKSPEMQQYVTTATGHVGDLADQLHTASEQVRAYSKLLGASESIIASTNTLLGQSATAATGAKTALKQGSDGMGAFESTLNASGNALTAALAQADKAYTQVSSEVDTALSGTGKQSTALASQMTSLQHAVTTGASGFGGLADDLDEQAESATQEDVKKALQDASKRARDTQSALNDVARSLGSAAANVSQGQSDMAASQKQITERIATAKASIDGLSDDYQSNLKPKLQSLNASVSDLVSQTDAVIDGLGSTVGGVQQMSGSLLSSVGSIRKDLDGAADSLDDASGKLTDFGNRLTAAYNNGNPEDLDQLSSSDPDALAALLSSPVSLNRTAVYPIANYGSAMTPFYTVLSIWVGSVILVAMVKVSISEKQRRAVLGLDPIPDDVHARAGTKGRVPVLMLHQQYFGRYLVFLSIALCQAGLVALGDLFYLRVQANHAFRFMLVAWLCALVFSSIMYTLTLSFGDVGKALCVVLLVMQVAGSGGTFPIEMLPGFFRAVYPFLPFPHAIDAMHAAMTDSYGMEYWNAMGALALFLVPVLLLGLVLRRPMIRFNAWVVRSLESTKLM</sequence>
<dbReference type="EMBL" id="JGZI01000008">
    <property type="protein sequence ID" value="KFI82850.1"/>
    <property type="molecule type" value="Genomic_DNA"/>
</dbReference>
<dbReference type="Proteomes" id="UP000029050">
    <property type="component" value="Unassembled WGS sequence"/>
</dbReference>
<dbReference type="PANTHER" id="PTHR43077:SF10">
    <property type="entry name" value="TRANSPORT PERMEASE PROTEIN"/>
    <property type="match status" value="1"/>
</dbReference>
<evidence type="ECO:0000313" key="8">
    <source>
        <dbReference type="Proteomes" id="UP000029050"/>
    </source>
</evidence>
<evidence type="ECO:0000256" key="5">
    <source>
        <dbReference type="SAM" id="Phobius"/>
    </source>
</evidence>
<name>A0A087CHV0_9BIFI</name>
<keyword evidence="8" id="KW-1185">Reference proteome</keyword>
<dbReference type="OrthoDB" id="9811483at2"/>
<protein>
    <submittedName>
        <fullName evidence="7">ABC transporter</fullName>
    </submittedName>
</protein>
<organism evidence="7 8">
    <name type="scientific">Bifidobacterium psychraerophilum</name>
    <dbReference type="NCBI Taxonomy" id="218140"/>
    <lineage>
        <taxon>Bacteria</taxon>
        <taxon>Bacillati</taxon>
        <taxon>Actinomycetota</taxon>
        <taxon>Actinomycetes</taxon>
        <taxon>Bifidobacteriales</taxon>
        <taxon>Bifidobacteriaceae</taxon>
        <taxon>Bifidobacterium</taxon>
    </lineage>
</organism>
<dbReference type="GO" id="GO:0016020">
    <property type="term" value="C:membrane"/>
    <property type="evidence" value="ECO:0007669"/>
    <property type="project" value="UniProtKB-SubCell"/>
</dbReference>
<dbReference type="AlphaFoldDB" id="A0A087CHV0"/>
<accession>A0A087CHV0</accession>
<dbReference type="STRING" id="218140.BPSY_0641"/>
<reference evidence="7 8" key="1">
    <citation type="submission" date="2014-03" db="EMBL/GenBank/DDBJ databases">
        <title>Genomics of Bifidobacteria.</title>
        <authorList>
            <person name="Ventura M."/>
            <person name="Milani C."/>
            <person name="Lugli G.A."/>
        </authorList>
    </citation>
    <scope>NUCLEOTIDE SEQUENCE [LARGE SCALE GENOMIC DNA]</scope>
    <source>
        <strain evidence="7 8">LMG 21775</strain>
    </source>
</reference>
<proteinExistence type="predicted"/>
<keyword evidence="2 5" id="KW-0812">Transmembrane</keyword>
<keyword evidence="4 5" id="KW-0472">Membrane</keyword>
<evidence type="ECO:0000259" key="6">
    <source>
        <dbReference type="Pfam" id="PF12698"/>
    </source>
</evidence>
<feature type="transmembrane region" description="Helical" evidence="5">
    <location>
        <begin position="652"/>
        <end position="671"/>
    </location>
</feature>